<dbReference type="GO" id="GO:0004497">
    <property type="term" value="F:monooxygenase activity"/>
    <property type="evidence" value="ECO:0007669"/>
    <property type="project" value="UniProtKB-KW"/>
</dbReference>
<feature type="domain" description="FAD-binding" evidence="6">
    <location>
        <begin position="2"/>
        <end position="326"/>
    </location>
</feature>
<dbReference type="InterPro" id="IPR002938">
    <property type="entry name" value="FAD-bd"/>
</dbReference>
<dbReference type="STRING" id="1448308.A0A2T2PDC0"/>
<dbReference type="Gene3D" id="3.50.50.60">
    <property type="entry name" value="FAD/NAD(P)-binding domain"/>
    <property type="match status" value="1"/>
</dbReference>
<keyword evidence="8" id="KW-1185">Reference proteome</keyword>
<keyword evidence="2" id="KW-0285">Flavoprotein</keyword>
<reference evidence="7 8" key="1">
    <citation type="journal article" date="2018" name="Front. Microbiol.">
        <title>Genome-Wide Analysis of Corynespora cassiicola Leaf Fall Disease Putative Effectors.</title>
        <authorList>
            <person name="Lopez D."/>
            <person name="Ribeiro S."/>
            <person name="Label P."/>
            <person name="Fumanal B."/>
            <person name="Venisse J.S."/>
            <person name="Kohler A."/>
            <person name="de Oliveira R.R."/>
            <person name="Labutti K."/>
            <person name="Lipzen A."/>
            <person name="Lail K."/>
            <person name="Bauer D."/>
            <person name="Ohm R.A."/>
            <person name="Barry K.W."/>
            <person name="Spatafora J."/>
            <person name="Grigoriev I.V."/>
            <person name="Martin F.M."/>
            <person name="Pujade-Renaud V."/>
        </authorList>
    </citation>
    <scope>NUCLEOTIDE SEQUENCE [LARGE SCALE GENOMIC DNA]</scope>
    <source>
        <strain evidence="7 8">Philippines</strain>
    </source>
</reference>
<evidence type="ECO:0000256" key="5">
    <source>
        <dbReference type="ARBA" id="ARBA00023033"/>
    </source>
</evidence>
<evidence type="ECO:0000313" key="7">
    <source>
        <dbReference type="EMBL" id="PSN75536.1"/>
    </source>
</evidence>
<sequence length="428" mass="47612">MKIVVIGAGLGGLTTAYVLARQNHTITVLEQHPSLSARGGGMMVRPNASRFALSWGLGPEFDAIADESPTTLLRNLRTGRLAVRRLATDISQFPDWGVKRDDMMKFLYRRAVEAGAKVEFGARVVDFVEGERGVVILGKNGKSWEADFVVAADGIRSQVRRRLLEAEGMEAEPAMSRSTHYGIEIPVEELRKEKDAADLLKEPHLTVHLGKEAYVTSRLHVKQGLWLGLFSIHEDPVPGEALWNEEGDIVRLRSLFSAVCPSLRAALGIAERCDRWKIAEVPDLPHWTSKKGFIIILGDAAHPMHPTAAQGFSQTIEDIAVLEHLLRTRHHLSVPSITRYWESIRQPRVEKIKLYAYANMQLFSGQLNDAVLTSEKEQQENKSAKSLKGVTASPSAPYQSAAFLKWVLDYNAVKEAKNGSIDQEKPRL</sequence>
<dbReference type="PRINTS" id="PR00420">
    <property type="entry name" value="RNGMNOXGNASE"/>
</dbReference>
<comment type="similarity">
    <text evidence="1">Belongs to the paxM FAD-dependent monooxygenase family.</text>
</comment>
<dbReference type="SUPFAM" id="SSF51905">
    <property type="entry name" value="FAD/NAD(P)-binding domain"/>
    <property type="match status" value="1"/>
</dbReference>
<dbReference type="GO" id="GO:0071949">
    <property type="term" value="F:FAD binding"/>
    <property type="evidence" value="ECO:0007669"/>
    <property type="project" value="InterPro"/>
</dbReference>
<evidence type="ECO:0000256" key="1">
    <source>
        <dbReference type="ARBA" id="ARBA00007992"/>
    </source>
</evidence>
<dbReference type="Pfam" id="PF01494">
    <property type="entry name" value="FAD_binding_3"/>
    <property type="match status" value="1"/>
</dbReference>
<dbReference type="OrthoDB" id="16820at2759"/>
<proteinExistence type="inferred from homology"/>
<dbReference type="PANTHER" id="PTHR13789">
    <property type="entry name" value="MONOOXYGENASE"/>
    <property type="match status" value="1"/>
</dbReference>
<protein>
    <submittedName>
        <fullName evidence="7">FAD/NAD(P)-binding domain-containing protein</fullName>
    </submittedName>
</protein>
<keyword evidence="3" id="KW-0274">FAD</keyword>
<organism evidence="7 8">
    <name type="scientific">Corynespora cassiicola Philippines</name>
    <dbReference type="NCBI Taxonomy" id="1448308"/>
    <lineage>
        <taxon>Eukaryota</taxon>
        <taxon>Fungi</taxon>
        <taxon>Dikarya</taxon>
        <taxon>Ascomycota</taxon>
        <taxon>Pezizomycotina</taxon>
        <taxon>Dothideomycetes</taxon>
        <taxon>Pleosporomycetidae</taxon>
        <taxon>Pleosporales</taxon>
        <taxon>Corynesporascaceae</taxon>
        <taxon>Corynespora</taxon>
    </lineage>
</organism>
<dbReference type="EMBL" id="KZ678128">
    <property type="protein sequence ID" value="PSN75536.1"/>
    <property type="molecule type" value="Genomic_DNA"/>
</dbReference>
<evidence type="ECO:0000313" key="8">
    <source>
        <dbReference type="Proteomes" id="UP000240883"/>
    </source>
</evidence>
<gene>
    <name evidence="7" type="ORF">BS50DRAFT_568169</name>
</gene>
<dbReference type="InterPro" id="IPR036188">
    <property type="entry name" value="FAD/NAD-bd_sf"/>
</dbReference>
<evidence type="ECO:0000256" key="4">
    <source>
        <dbReference type="ARBA" id="ARBA00023002"/>
    </source>
</evidence>
<evidence type="ECO:0000256" key="2">
    <source>
        <dbReference type="ARBA" id="ARBA00022630"/>
    </source>
</evidence>
<dbReference type="InterPro" id="IPR050493">
    <property type="entry name" value="FAD-dep_Monooxygenase_BioMet"/>
</dbReference>
<accession>A0A2T2PDC0</accession>
<evidence type="ECO:0000259" key="6">
    <source>
        <dbReference type="Pfam" id="PF01494"/>
    </source>
</evidence>
<dbReference type="Proteomes" id="UP000240883">
    <property type="component" value="Unassembled WGS sequence"/>
</dbReference>
<dbReference type="AlphaFoldDB" id="A0A2T2PDC0"/>
<evidence type="ECO:0000256" key="3">
    <source>
        <dbReference type="ARBA" id="ARBA00022827"/>
    </source>
</evidence>
<dbReference type="PANTHER" id="PTHR13789:SF147">
    <property type="entry name" value="PUTATIVE (AFU_ORTHOLOGUE AFUA_2G01950)-RELATED"/>
    <property type="match status" value="1"/>
</dbReference>
<keyword evidence="4" id="KW-0560">Oxidoreductase</keyword>
<name>A0A2T2PDC0_CORCC</name>
<keyword evidence="5" id="KW-0503">Monooxygenase</keyword>